<accession>A0ABC8W7Y1</accession>
<dbReference type="SUPFAM" id="SSF49879">
    <property type="entry name" value="SMAD/FHA domain"/>
    <property type="match status" value="1"/>
</dbReference>
<dbReference type="Pfam" id="PF00498">
    <property type="entry name" value="FHA"/>
    <property type="match status" value="1"/>
</dbReference>
<dbReference type="InterPro" id="IPR000253">
    <property type="entry name" value="FHA_dom"/>
</dbReference>
<evidence type="ECO:0000313" key="4">
    <source>
        <dbReference type="Proteomes" id="UP001497457"/>
    </source>
</evidence>
<evidence type="ECO:0000259" key="2">
    <source>
        <dbReference type="PROSITE" id="PS50006"/>
    </source>
</evidence>
<dbReference type="PANTHER" id="PTHR23308">
    <property type="entry name" value="NUCLEAR INHIBITOR OF PROTEIN PHOSPHATASE-1"/>
    <property type="match status" value="1"/>
</dbReference>
<gene>
    <name evidence="3" type="ORF">URODEC1_LOCUS11140</name>
</gene>
<dbReference type="Proteomes" id="UP001497457">
    <property type="component" value="Chromosome 11b"/>
</dbReference>
<name>A0ABC8W7Y1_9POAL</name>
<keyword evidence="4" id="KW-1185">Reference proteome</keyword>
<dbReference type="FunFam" id="2.60.200.20:FF:000043">
    <property type="entry name" value="FHA domain containing protein, expressed"/>
    <property type="match status" value="1"/>
</dbReference>
<dbReference type="SMART" id="SM00240">
    <property type="entry name" value="FHA"/>
    <property type="match status" value="1"/>
</dbReference>
<dbReference type="Gene3D" id="2.60.200.20">
    <property type="match status" value="1"/>
</dbReference>
<dbReference type="PROSITE" id="PS50006">
    <property type="entry name" value="FHA_DOMAIN"/>
    <property type="match status" value="1"/>
</dbReference>
<protein>
    <recommendedName>
        <fullName evidence="2">FHA domain-containing protein</fullName>
    </recommendedName>
</protein>
<feature type="region of interest" description="Disordered" evidence="1">
    <location>
        <begin position="239"/>
        <end position="266"/>
    </location>
</feature>
<organism evidence="3 4">
    <name type="scientific">Urochloa decumbens</name>
    <dbReference type="NCBI Taxonomy" id="240449"/>
    <lineage>
        <taxon>Eukaryota</taxon>
        <taxon>Viridiplantae</taxon>
        <taxon>Streptophyta</taxon>
        <taxon>Embryophyta</taxon>
        <taxon>Tracheophyta</taxon>
        <taxon>Spermatophyta</taxon>
        <taxon>Magnoliopsida</taxon>
        <taxon>Liliopsida</taxon>
        <taxon>Poales</taxon>
        <taxon>Poaceae</taxon>
        <taxon>PACMAD clade</taxon>
        <taxon>Panicoideae</taxon>
        <taxon>Panicodae</taxon>
        <taxon>Paniceae</taxon>
        <taxon>Melinidinae</taxon>
        <taxon>Urochloa</taxon>
    </lineage>
</organism>
<reference evidence="4" key="1">
    <citation type="submission" date="2024-06" db="EMBL/GenBank/DDBJ databases">
        <authorList>
            <person name="Ryan C."/>
        </authorList>
    </citation>
    <scope>NUCLEOTIDE SEQUENCE [LARGE SCALE GENOMIC DNA]</scope>
</reference>
<dbReference type="CDD" id="cd00060">
    <property type="entry name" value="FHA"/>
    <property type="match status" value="1"/>
</dbReference>
<evidence type="ECO:0000256" key="1">
    <source>
        <dbReference type="SAM" id="MobiDB-lite"/>
    </source>
</evidence>
<evidence type="ECO:0000313" key="3">
    <source>
        <dbReference type="EMBL" id="CAL4904475.1"/>
    </source>
</evidence>
<proteinExistence type="predicted"/>
<dbReference type="InterPro" id="IPR008984">
    <property type="entry name" value="SMAD_FHA_dom_sf"/>
</dbReference>
<feature type="compositionally biased region" description="Polar residues" evidence="1">
    <location>
        <begin position="8"/>
        <end position="21"/>
    </location>
</feature>
<sequence>MIHKELNRQQQNNSIRKQNQGLLEPISSPADSDLILMEVVAATGSSLVLFSTNPRKWRSSVTSLPSRSLLRPPCNSCSVYSAKQQQRLIRLAVPWLNSKRRSSLGCSSSLAGGPSTVGSSVKWILDPAGDGDWRHIGYKVARPGAFEIASDAVTVGRVADKADIVLPIATVSGTHARLEKKDGKLLVTDLDSTNGTYINERRLNPGFAIPIDPGSFLIFGDIHLAMFRVRKMIVEVPRPSESDAAQQETDTEVVVSAAAAEDTTTS</sequence>
<feature type="domain" description="FHA" evidence="2">
    <location>
        <begin position="153"/>
        <end position="203"/>
    </location>
</feature>
<dbReference type="InterPro" id="IPR050923">
    <property type="entry name" value="Cell_Proc_Reg/RNA_Proc"/>
</dbReference>
<dbReference type="EMBL" id="OZ075121">
    <property type="protein sequence ID" value="CAL4904475.1"/>
    <property type="molecule type" value="Genomic_DNA"/>
</dbReference>
<reference evidence="3 4" key="2">
    <citation type="submission" date="2024-10" db="EMBL/GenBank/DDBJ databases">
        <authorList>
            <person name="Ryan C."/>
        </authorList>
    </citation>
    <scope>NUCLEOTIDE SEQUENCE [LARGE SCALE GENOMIC DNA]</scope>
</reference>
<feature type="region of interest" description="Disordered" evidence="1">
    <location>
        <begin position="1"/>
        <end position="24"/>
    </location>
</feature>
<dbReference type="AlphaFoldDB" id="A0ABC8W7Y1"/>